<dbReference type="PANTHER" id="PTHR48023">
    <property type="entry name" value="D-XYLOSE-PROTON SYMPORTER-LIKE 2"/>
    <property type="match status" value="1"/>
</dbReference>
<keyword evidence="3 7" id="KW-0813">Transport</keyword>
<dbReference type="EMBL" id="JACEON010000003">
    <property type="protein sequence ID" value="MBA4610768.1"/>
    <property type="molecule type" value="Genomic_DNA"/>
</dbReference>
<feature type="transmembrane region" description="Helical" evidence="8">
    <location>
        <begin position="342"/>
        <end position="364"/>
    </location>
</feature>
<evidence type="ECO:0000256" key="2">
    <source>
        <dbReference type="ARBA" id="ARBA00010992"/>
    </source>
</evidence>
<dbReference type="PROSITE" id="PS00217">
    <property type="entry name" value="SUGAR_TRANSPORT_2"/>
    <property type="match status" value="1"/>
</dbReference>
<dbReference type="PROSITE" id="PS00216">
    <property type="entry name" value="SUGAR_TRANSPORT_1"/>
    <property type="match status" value="1"/>
</dbReference>
<dbReference type="PANTHER" id="PTHR48023:SF4">
    <property type="entry name" value="D-XYLOSE-PROTON SYMPORTER-LIKE 2"/>
    <property type="match status" value="1"/>
</dbReference>
<name>A0A838XPW6_9HYPH</name>
<dbReference type="InterPro" id="IPR003663">
    <property type="entry name" value="Sugar/inositol_transpt"/>
</dbReference>
<evidence type="ECO:0000256" key="8">
    <source>
        <dbReference type="SAM" id="Phobius"/>
    </source>
</evidence>
<dbReference type="InterPro" id="IPR020846">
    <property type="entry name" value="MFS_dom"/>
</dbReference>
<dbReference type="GO" id="GO:0022857">
    <property type="term" value="F:transmembrane transporter activity"/>
    <property type="evidence" value="ECO:0007669"/>
    <property type="project" value="InterPro"/>
</dbReference>
<feature type="transmembrane region" description="Helical" evidence="8">
    <location>
        <begin position="77"/>
        <end position="97"/>
    </location>
</feature>
<dbReference type="Gene3D" id="1.20.1250.20">
    <property type="entry name" value="MFS general substrate transporter like domains"/>
    <property type="match status" value="1"/>
</dbReference>
<evidence type="ECO:0000259" key="9">
    <source>
        <dbReference type="PROSITE" id="PS50850"/>
    </source>
</evidence>
<accession>A0A838XPW6</accession>
<evidence type="ECO:0000256" key="7">
    <source>
        <dbReference type="RuleBase" id="RU003346"/>
    </source>
</evidence>
<dbReference type="SUPFAM" id="SSF103473">
    <property type="entry name" value="MFS general substrate transporter"/>
    <property type="match status" value="1"/>
</dbReference>
<feature type="transmembrane region" description="Helical" evidence="8">
    <location>
        <begin position="242"/>
        <end position="261"/>
    </location>
</feature>
<gene>
    <name evidence="10" type="ORF">H1W37_03835</name>
</gene>
<comment type="caution">
    <text evidence="10">The sequence shown here is derived from an EMBL/GenBank/DDBJ whole genome shotgun (WGS) entry which is preliminary data.</text>
</comment>
<reference evidence="10 11" key="1">
    <citation type="submission" date="2020-07" db="EMBL/GenBank/DDBJ databases">
        <authorList>
            <person name="Li M."/>
        </authorList>
    </citation>
    <scope>NUCLEOTIDE SEQUENCE [LARGE SCALE GENOMIC DNA]</scope>
    <source>
        <strain evidence="10 11">DSM 23284</strain>
    </source>
</reference>
<feature type="transmembrane region" description="Helical" evidence="8">
    <location>
        <begin position="164"/>
        <end position="185"/>
    </location>
</feature>
<dbReference type="InterPro" id="IPR050820">
    <property type="entry name" value="MFS_Sugar_Transporter"/>
</dbReference>
<evidence type="ECO:0000256" key="4">
    <source>
        <dbReference type="ARBA" id="ARBA00022692"/>
    </source>
</evidence>
<dbReference type="InterPro" id="IPR036259">
    <property type="entry name" value="MFS_trans_sf"/>
</dbReference>
<keyword evidence="5 8" id="KW-1133">Transmembrane helix</keyword>
<feature type="transmembrane region" description="Helical" evidence="8">
    <location>
        <begin position="281"/>
        <end position="306"/>
    </location>
</feature>
<organism evidence="10 11">
    <name type="scientific">Stappia taiwanensis</name>
    <dbReference type="NCBI Taxonomy" id="992267"/>
    <lineage>
        <taxon>Bacteria</taxon>
        <taxon>Pseudomonadati</taxon>
        <taxon>Pseudomonadota</taxon>
        <taxon>Alphaproteobacteria</taxon>
        <taxon>Hyphomicrobiales</taxon>
        <taxon>Stappiaceae</taxon>
        <taxon>Stappia</taxon>
    </lineage>
</organism>
<dbReference type="GO" id="GO:0016020">
    <property type="term" value="C:membrane"/>
    <property type="evidence" value="ECO:0007669"/>
    <property type="project" value="UniProtKB-SubCell"/>
</dbReference>
<feature type="transmembrane region" description="Helical" evidence="8">
    <location>
        <begin position="103"/>
        <end position="124"/>
    </location>
</feature>
<dbReference type="PROSITE" id="PS50850">
    <property type="entry name" value="MFS"/>
    <property type="match status" value="1"/>
</dbReference>
<feature type="transmembrane region" description="Helical" evidence="8">
    <location>
        <begin position="315"/>
        <end position="336"/>
    </location>
</feature>
<dbReference type="AlphaFoldDB" id="A0A838XPW6"/>
<sequence>MEGPMAFSLARVALLTVASGLLFGYSTASIAGWLEPIAGTYDLSIAGQEYFTVSLVISCFAGALAAAPLARVFGRRPALLVAFVLALGGYSITVLAPGLGWLVVARVMMGLAVGVSSTVAPMYAGEATPAHRRGGVVSLFQLAVTLGILAAYAVPLWLEDPDAWPAAIGGGAIITLLGLAALASVPESPLWLESVGRSERARRAAAALGVEHQPAVLAVDTLSERDRPAPSLRDRFGSLRQGATVAVLALCCAMFILQNLSGIDGILYYAPKIFIELGFPAGVAALGATFGLGLVNVVATVIAILVVDRLGRRPLAIYGAAVMVLGLCAVVAANLFDLPLLGLSGLCVYIAAFAISLGPLPYVLMAELVPSTYREAGLSAASATSWLFNALVAVFFLTGVTAFGLAVVFMLFAAVCALALVVAVVWIPETRGCALEEIEEKVVSGVPLRRLGRS</sequence>
<dbReference type="InterPro" id="IPR005829">
    <property type="entry name" value="Sugar_transporter_CS"/>
</dbReference>
<dbReference type="PRINTS" id="PR00171">
    <property type="entry name" value="SUGRTRNSPORT"/>
</dbReference>
<dbReference type="NCBIfam" id="TIGR00879">
    <property type="entry name" value="SP"/>
    <property type="match status" value="1"/>
</dbReference>
<comment type="subcellular location">
    <subcellularLocation>
        <location evidence="1">Membrane</location>
        <topology evidence="1">Multi-pass membrane protein</topology>
    </subcellularLocation>
</comment>
<reference evidence="10 11" key="2">
    <citation type="submission" date="2020-08" db="EMBL/GenBank/DDBJ databases">
        <title>Stappia taiwanensis sp. nov., isolated from a coastal thermal spring.</title>
        <authorList>
            <person name="Kampfer P."/>
        </authorList>
    </citation>
    <scope>NUCLEOTIDE SEQUENCE [LARGE SCALE GENOMIC DNA]</scope>
    <source>
        <strain evidence="10 11">DSM 23284</strain>
    </source>
</reference>
<protein>
    <submittedName>
        <fullName evidence="10">Sugar porter family MFS transporter</fullName>
    </submittedName>
</protein>
<evidence type="ECO:0000313" key="10">
    <source>
        <dbReference type="EMBL" id="MBA4610768.1"/>
    </source>
</evidence>
<dbReference type="InterPro" id="IPR005828">
    <property type="entry name" value="MFS_sugar_transport-like"/>
</dbReference>
<proteinExistence type="inferred from homology"/>
<feature type="domain" description="Major facilitator superfamily (MFS) profile" evidence="9">
    <location>
        <begin position="12"/>
        <end position="431"/>
    </location>
</feature>
<dbReference type="Pfam" id="PF00083">
    <property type="entry name" value="Sugar_tr"/>
    <property type="match status" value="1"/>
</dbReference>
<evidence type="ECO:0000256" key="5">
    <source>
        <dbReference type="ARBA" id="ARBA00022989"/>
    </source>
</evidence>
<comment type="similarity">
    <text evidence="2 7">Belongs to the major facilitator superfamily. Sugar transporter (TC 2.A.1.1) family.</text>
</comment>
<feature type="transmembrane region" description="Helical" evidence="8">
    <location>
        <begin position="136"/>
        <end position="158"/>
    </location>
</feature>
<feature type="transmembrane region" description="Helical" evidence="8">
    <location>
        <begin position="376"/>
        <end position="397"/>
    </location>
</feature>
<dbReference type="Proteomes" id="UP000559404">
    <property type="component" value="Unassembled WGS sequence"/>
</dbReference>
<feature type="transmembrane region" description="Helical" evidence="8">
    <location>
        <begin position="403"/>
        <end position="427"/>
    </location>
</feature>
<keyword evidence="6 8" id="KW-0472">Membrane</keyword>
<evidence type="ECO:0000256" key="3">
    <source>
        <dbReference type="ARBA" id="ARBA00022448"/>
    </source>
</evidence>
<evidence type="ECO:0000256" key="1">
    <source>
        <dbReference type="ARBA" id="ARBA00004141"/>
    </source>
</evidence>
<feature type="transmembrane region" description="Helical" evidence="8">
    <location>
        <begin position="52"/>
        <end position="70"/>
    </location>
</feature>
<evidence type="ECO:0000256" key="6">
    <source>
        <dbReference type="ARBA" id="ARBA00023136"/>
    </source>
</evidence>
<keyword evidence="11" id="KW-1185">Reference proteome</keyword>
<evidence type="ECO:0000313" key="11">
    <source>
        <dbReference type="Proteomes" id="UP000559404"/>
    </source>
</evidence>
<keyword evidence="4 8" id="KW-0812">Transmembrane</keyword>